<dbReference type="AlphaFoldDB" id="A0AAW2NN92"/>
<sequence length="149" mass="17072">MRQNKLHMKKRLIRFTYVPGATMNEHITSFNNLVMDLMSIDETFKDEDLALLLLGSLPEELKFLETSLLYGRDALSFSEVCAALYDYELRKKNKQRNSNGEVEAAVKGCSQSLSKGRKGRSNSKYKLAKNECAFCHEVGHWKKDCSKLK</sequence>
<proteinExistence type="predicted"/>
<name>A0AAW2NN92_SESRA</name>
<dbReference type="GO" id="GO:0003676">
    <property type="term" value="F:nucleic acid binding"/>
    <property type="evidence" value="ECO:0007669"/>
    <property type="project" value="InterPro"/>
</dbReference>
<dbReference type="InterPro" id="IPR036875">
    <property type="entry name" value="Znf_CCHC_sf"/>
</dbReference>
<organism evidence="1">
    <name type="scientific">Sesamum radiatum</name>
    <name type="common">Black benniseed</name>
    <dbReference type="NCBI Taxonomy" id="300843"/>
    <lineage>
        <taxon>Eukaryota</taxon>
        <taxon>Viridiplantae</taxon>
        <taxon>Streptophyta</taxon>
        <taxon>Embryophyta</taxon>
        <taxon>Tracheophyta</taxon>
        <taxon>Spermatophyta</taxon>
        <taxon>Magnoliopsida</taxon>
        <taxon>eudicotyledons</taxon>
        <taxon>Gunneridae</taxon>
        <taxon>Pentapetalae</taxon>
        <taxon>asterids</taxon>
        <taxon>lamiids</taxon>
        <taxon>Lamiales</taxon>
        <taxon>Pedaliaceae</taxon>
        <taxon>Sesamum</taxon>
    </lineage>
</organism>
<accession>A0AAW2NN92</accession>
<evidence type="ECO:0000313" key="1">
    <source>
        <dbReference type="EMBL" id="KAL0345199.1"/>
    </source>
</evidence>
<dbReference type="Pfam" id="PF14223">
    <property type="entry name" value="Retrotran_gag_2"/>
    <property type="match status" value="1"/>
</dbReference>
<reference evidence="1" key="1">
    <citation type="submission" date="2020-06" db="EMBL/GenBank/DDBJ databases">
        <authorList>
            <person name="Li T."/>
            <person name="Hu X."/>
            <person name="Zhang T."/>
            <person name="Song X."/>
            <person name="Zhang H."/>
            <person name="Dai N."/>
            <person name="Sheng W."/>
            <person name="Hou X."/>
            <person name="Wei L."/>
        </authorList>
    </citation>
    <scope>NUCLEOTIDE SEQUENCE</scope>
    <source>
        <strain evidence="1">G02</strain>
        <tissue evidence="1">Leaf</tissue>
    </source>
</reference>
<dbReference type="SUPFAM" id="SSF57756">
    <property type="entry name" value="Retrovirus zinc finger-like domains"/>
    <property type="match status" value="1"/>
</dbReference>
<dbReference type="GO" id="GO:0008270">
    <property type="term" value="F:zinc ion binding"/>
    <property type="evidence" value="ECO:0007669"/>
    <property type="project" value="InterPro"/>
</dbReference>
<dbReference type="Gene3D" id="4.10.60.10">
    <property type="entry name" value="Zinc finger, CCHC-type"/>
    <property type="match status" value="1"/>
</dbReference>
<protein>
    <recommendedName>
        <fullName evidence="2">Zinc finger, CCHC-type</fullName>
    </recommendedName>
</protein>
<gene>
    <name evidence="1" type="ORF">Sradi_4351200</name>
</gene>
<evidence type="ECO:0008006" key="2">
    <source>
        <dbReference type="Google" id="ProtNLM"/>
    </source>
</evidence>
<comment type="caution">
    <text evidence="1">The sequence shown here is derived from an EMBL/GenBank/DDBJ whole genome shotgun (WGS) entry which is preliminary data.</text>
</comment>
<dbReference type="EMBL" id="JACGWJ010000019">
    <property type="protein sequence ID" value="KAL0345199.1"/>
    <property type="molecule type" value="Genomic_DNA"/>
</dbReference>
<reference evidence="1" key="2">
    <citation type="journal article" date="2024" name="Plant">
        <title>Genomic evolution and insights into agronomic trait innovations of Sesamum species.</title>
        <authorList>
            <person name="Miao H."/>
            <person name="Wang L."/>
            <person name="Qu L."/>
            <person name="Liu H."/>
            <person name="Sun Y."/>
            <person name="Le M."/>
            <person name="Wang Q."/>
            <person name="Wei S."/>
            <person name="Zheng Y."/>
            <person name="Lin W."/>
            <person name="Duan Y."/>
            <person name="Cao H."/>
            <person name="Xiong S."/>
            <person name="Wang X."/>
            <person name="Wei L."/>
            <person name="Li C."/>
            <person name="Ma Q."/>
            <person name="Ju M."/>
            <person name="Zhao R."/>
            <person name="Li G."/>
            <person name="Mu C."/>
            <person name="Tian Q."/>
            <person name="Mei H."/>
            <person name="Zhang T."/>
            <person name="Gao T."/>
            <person name="Zhang H."/>
        </authorList>
    </citation>
    <scope>NUCLEOTIDE SEQUENCE</scope>
    <source>
        <strain evidence="1">G02</strain>
    </source>
</reference>